<accession>A0ABT5VJJ9</accession>
<evidence type="ECO:0000256" key="3">
    <source>
        <dbReference type="PROSITE-ProRule" id="PRU00335"/>
    </source>
</evidence>
<organism evidence="5 6">
    <name type="scientific">Alkalihalobacterium chitinilyticum</name>
    <dbReference type="NCBI Taxonomy" id="2980103"/>
    <lineage>
        <taxon>Bacteria</taxon>
        <taxon>Bacillati</taxon>
        <taxon>Bacillota</taxon>
        <taxon>Bacilli</taxon>
        <taxon>Bacillales</taxon>
        <taxon>Bacillaceae</taxon>
        <taxon>Alkalihalobacterium</taxon>
    </lineage>
</organism>
<gene>
    <name evidence="5" type="ORF">N7Z68_19980</name>
</gene>
<keyword evidence="6" id="KW-1185">Reference proteome</keyword>
<evidence type="ECO:0000313" key="6">
    <source>
        <dbReference type="Proteomes" id="UP001148125"/>
    </source>
</evidence>
<comment type="caution">
    <text evidence="5">The sequence shown here is derived from an EMBL/GenBank/DDBJ whole genome shotgun (WGS) entry which is preliminary data.</text>
</comment>
<keyword evidence="1" id="KW-0678">Repressor</keyword>
<proteinExistence type="predicted"/>
<sequence length="209" mass="24811">MKKLHIPSMVKNNQKIQKRRNQILEASIQPFKQKGFHRTTTREIAENAGMSFGAIYEYVESKEDILYLFFESLYDQLNTILKSRVSDQFKGHDRIRSFVKEYFHVINEIWDETSIMYSESRSLPKPYLEYVLSKENDFVQYVMSIFSKALKEEKISLSEDDIYLLTHNIIVQGHMWAFRGWALRKRYTLEKYIDIQSKTIIGSILALTE</sequence>
<dbReference type="InterPro" id="IPR050624">
    <property type="entry name" value="HTH-type_Tx_Regulator"/>
</dbReference>
<feature type="DNA-binding region" description="H-T-H motif" evidence="3">
    <location>
        <begin position="40"/>
        <end position="59"/>
    </location>
</feature>
<dbReference type="Gene3D" id="1.10.357.10">
    <property type="entry name" value="Tetracycline Repressor, domain 2"/>
    <property type="match status" value="1"/>
</dbReference>
<dbReference type="Proteomes" id="UP001148125">
    <property type="component" value="Unassembled WGS sequence"/>
</dbReference>
<evidence type="ECO:0000256" key="1">
    <source>
        <dbReference type="ARBA" id="ARBA00022491"/>
    </source>
</evidence>
<dbReference type="Gene3D" id="1.10.10.60">
    <property type="entry name" value="Homeodomain-like"/>
    <property type="match status" value="1"/>
</dbReference>
<dbReference type="PANTHER" id="PTHR43479">
    <property type="entry name" value="ACREF/ENVCD OPERON REPRESSOR-RELATED"/>
    <property type="match status" value="1"/>
</dbReference>
<dbReference type="PRINTS" id="PR00455">
    <property type="entry name" value="HTHTETR"/>
</dbReference>
<dbReference type="InterPro" id="IPR001647">
    <property type="entry name" value="HTH_TetR"/>
</dbReference>
<dbReference type="InterPro" id="IPR009057">
    <property type="entry name" value="Homeodomain-like_sf"/>
</dbReference>
<name>A0ABT5VJJ9_9BACI</name>
<protein>
    <submittedName>
        <fullName evidence="5">TetR/AcrR family transcriptional regulator</fullName>
    </submittedName>
</protein>
<keyword evidence="2 3" id="KW-0238">DNA-binding</keyword>
<dbReference type="RefSeq" id="WP_275120231.1">
    <property type="nucleotide sequence ID" value="NZ_JAOTPO010000018.1"/>
</dbReference>
<reference evidence="5" key="1">
    <citation type="submission" date="2024-05" db="EMBL/GenBank/DDBJ databases">
        <title>Alkalihalobacillus sp. strain MEB203 novel alkaliphilic bacterium from Lonar Lake, India.</title>
        <authorList>
            <person name="Joshi A."/>
            <person name="Thite S."/>
            <person name="Mengade P."/>
        </authorList>
    </citation>
    <scope>NUCLEOTIDE SEQUENCE</scope>
    <source>
        <strain evidence="5">MEB 203</strain>
    </source>
</reference>
<dbReference type="Pfam" id="PF00440">
    <property type="entry name" value="TetR_N"/>
    <property type="match status" value="1"/>
</dbReference>
<evidence type="ECO:0000313" key="5">
    <source>
        <dbReference type="EMBL" id="MDE5415630.1"/>
    </source>
</evidence>
<feature type="domain" description="HTH tetR-type" evidence="4">
    <location>
        <begin position="17"/>
        <end position="77"/>
    </location>
</feature>
<dbReference type="EMBL" id="JAOTPO010000018">
    <property type="protein sequence ID" value="MDE5415630.1"/>
    <property type="molecule type" value="Genomic_DNA"/>
</dbReference>
<evidence type="ECO:0000256" key="2">
    <source>
        <dbReference type="ARBA" id="ARBA00023125"/>
    </source>
</evidence>
<dbReference type="PROSITE" id="PS50977">
    <property type="entry name" value="HTH_TETR_2"/>
    <property type="match status" value="1"/>
</dbReference>
<evidence type="ECO:0000259" key="4">
    <source>
        <dbReference type="PROSITE" id="PS50977"/>
    </source>
</evidence>
<dbReference type="PANTHER" id="PTHR43479:SF11">
    <property type="entry name" value="ACREF_ENVCD OPERON REPRESSOR-RELATED"/>
    <property type="match status" value="1"/>
</dbReference>
<dbReference type="SUPFAM" id="SSF46689">
    <property type="entry name" value="Homeodomain-like"/>
    <property type="match status" value="1"/>
</dbReference>